<protein>
    <submittedName>
        <fullName evidence="1">Unannotated protein</fullName>
    </submittedName>
</protein>
<dbReference type="AlphaFoldDB" id="A0A6J6Z706"/>
<evidence type="ECO:0000313" key="1">
    <source>
        <dbReference type="EMBL" id="CAB4817442.1"/>
    </source>
</evidence>
<name>A0A6J6Z706_9ZZZZ</name>
<reference evidence="1" key="1">
    <citation type="submission" date="2020-05" db="EMBL/GenBank/DDBJ databases">
        <authorList>
            <person name="Chiriac C."/>
            <person name="Salcher M."/>
            <person name="Ghai R."/>
            <person name="Kavagutti S V."/>
        </authorList>
    </citation>
    <scope>NUCLEOTIDE SEQUENCE</scope>
</reference>
<sequence>MTDSNLQNDVIALVRDLRNHRSVETNWPAFRELVETHLPELLRTVSTRWLISICDTYVDFGEPLRARHAMSISFFVNMLRLAETVKYVRPDVSAERLAEARGALIPLYDEVCTFSIDKQDVFLNLTRRFNALLCDDPVMEAIWREILKRLHAGNNVITEMAHGSPVEARYFPLDPRGLTDNYGR</sequence>
<gene>
    <name evidence="1" type="ORF">UFOPK3037_01769</name>
</gene>
<organism evidence="1">
    <name type="scientific">freshwater metagenome</name>
    <dbReference type="NCBI Taxonomy" id="449393"/>
    <lineage>
        <taxon>unclassified sequences</taxon>
        <taxon>metagenomes</taxon>
        <taxon>ecological metagenomes</taxon>
    </lineage>
</organism>
<dbReference type="EMBL" id="CAFAAO010000054">
    <property type="protein sequence ID" value="CAB4817442.1"/>
    <property type="molecule type" value="Genomic_DNA"/>
</dbReference>
<accession>A0A6J6Z706</accession>
<proteinExistence type="predicted"/>